<evidence type="ECO:0000313" key="2">
    <source>
        <dbReference type="EMBL" id="GAD66584.1"/>
    </source>
</evidence>
<dbReference type="eggNOG" id="ENOG502ZB3K">
    <property type="taxonomic scope" value="Bacteria"/>
</dbReference>
<keyword evidence="1" id="KW-0472">Membrane</keyword>
<feature type="transmembrane region" description="Helical" evidence="1">
    <location>
        <begin position="125"/>
        <end position="147"/>
    </location>
</feature>
<protein>
    <submittedName>
        <fullName evidence="2">Uncharacterized protein</fullName>
    </submittedName>
</protein>
<sequence length="180" mass="19917">MGGELLSNSYNKGPIGRVILSQQAGIYLSIDMFPNHIDFIGFESFSKNVSSFFGIAHIDRSAEYLMQFFNKNAVDKGTAGVLNSLFIAESWANWGIYGAVIFPIWVGFITNILILFIISTPKSAFLVSILSYYSFGGAVIGGANDYLYNPKSIIVAILLTLYLVLMYCMSKYVKKNINVS</sequence>
<dbReference type="AlphaFoldDB" id="U3B9T6"/>
<comment type="caution">
    <text evidence="2">The sequence shown here is derived from an EMBL/GenBank/DDBJ whole genome shotgun (WGS) entry which is preliminary data.</text>
</comment>
<accession>U3B9T6</accession>
<dbReference type="EMBL" id="BATJ01000004">
    <property type="protein sequence ID" value="GAD66584.1"/>
    <property type="molecule type" value="Genomic_DNA"/>
</dbReference>
<feature type="transmembrane region" description="Helical" evidence="1">
    <location>
        <begin position="94"/>
        <end position="118"/>
    </location>
</feature>
<keyword evidence="1" id="KW-0812">Transmembrane</keyword>
<organism evidence="2 3">
    <name type="scientific">Vibrio proteolyticus NBRC 13287</name>
    <dbReference type="NCBI Taxonomy" id="1219065"/>
    <lineage>
        <taxon>Bacteria</taxon>
        <taxon>Pseudomonadati</taxon>
        <taxon>Pseudomonadota</taxon>
        <taxon>Gammaproteobacteria</taxon>
        <taxon>Vibrionales</taxon>
        <taxon>Vibrionaceae</taxon>
        <taxon>Vibrio</taxon>
    </lineage>
</organism>
<gene>
    <name evidence="2" type="ORF">VPR01S_04_01890</name>
</gene>
<feature type="transmembrane region" description="Helical" evidence="1">
    <location>
        <begin position="153"/>
        <end position="173"/>
    </location>
</feature>
<evidence type="ECO:0000256" key="1">
    <source>
        <dbReference type="SAM" id="Phobius"/>
    </source>
</evidence>
<name>U3B9T6_VIBPR</name>
<keyword evidence="1" id="KW-1133">Transmembrane helix</keyword>
<proteinExistence type="predicted"/>
<dbReference type="Proteomes" id="UP000016570">
    <property type="component" value="Unassembled WGS sequence"/>
</dbReference>
<reference evidence="2 3" key="1">
    <citation type="submission" date="2013-09" db="EMBL/GenBank/DDBJ databases">
        <title>Whole genome shotgun sequence of Vibrio proteolyticus NBRC 13287.</title>
        <authorList>
            <person name="Isaki S."/>
            <person name="Hosoyama A."/>
            <person name="Numata M."/>
            <person name="Hashimoto M."/>
            <person name="Hosoyama Y."/>
            <person name="Tsuchikane K."/>
            <person name="Noguchi M."/>
            <person name="Hirakata S."/>
            <person name="Ichikawa N."/>
            <person name="Ohji S."/>
            <person name="Yamazoe A."/>
            <person name="Fujita N."/>
        </authorList>
    </citation>
    <scope>NUCLEOTIDE SEQUENCE [LARGE SCALE GENOMIC DNA]</scope>
    <source>
        <strain evidence="2 3">NBRC 13287</strain>
    </source>
</reference>
<keyword evidence="3" id="KW-1185">Reference proteome</keyword>
<dbReference type="STRING" id="1219065.VPR01S_04_01890"/>
<evidence type="ECO:0000313" key="3">
    <source>
        <dbReference type="Proteomes" id="UP000016570"/>
    </source>
</evidence>